<protein>
    <submittedName>
        <fullName evidence="1">Uncharacterized protein</fullName>
    </submittedName>
</protein>
<dbReference type="AlphaFoldDB" id="A0AAU9K4R7"/>
<evidence type="ECO:0000313" key="2">
    <source>
        <dbReference type="Proteomes" id="UP001162131"/>
    </source>
</evidence>
<dbReference type="EMBL" id="CAJZBQ010000054">
    <property type="protein sequence ID" value="CAG9332381.1"/>
    <property type="molecule type" value="Genomic_DNA"/>
</dbReference>
<reference evidence="1" key="1">
    <citation type="submission" date="2021-09" db="EMBL/GenBank/DDBJ databases">
        <authorList>
            <consortium name="AG Swart"/>
            <person name="Singh M."/>
            <person name="Singh A."/>
            <person name="Seah K."/>
            <person name="Emmerich C."/>
        </authorList>
    </citation>
    <scope>NUCLEOTIDE SEQUENCE</scope>
    <source>
        <strain evidence="1">ATCC30299</strain>
    </source>
</reference>
<sequence length="271" mass="31616">MLVGKCFMDGCMIQPRGKCDCNNTTTLFCDLHALDHIKSPSWNGHFGQSLYFKPSEETKSVTAKRILSLITDLHKFKANFLLQSNLAIDFLLEAIQNTLIRLNKIDQECKNIMQISLSDVEILDVPTESNIEKILKLTKEEAEVELESWEVPECVLGMENIEFFIKKNFKVKLEIFKDLGNVCKSNIIWFFENHGTINIYNLDNAQVIPQPDCFDMSQMLEISWKNSENIKHSKRFLNYDWILKKKTKKRTKKILLFIMFYWTSIGLQQKS</sequence>
<proteinExistence type="predicted"/>
<organism evidence="1 2">
    <name type="scientific">Blepharisma stoltei</name>
    <dbReference type="NCBI Taxonomy" id="1481888"/>
    <lineage>
        <taxon>Eukaryota</taxon>
        <taxon>Sar</taxon>
        <taxon>Alveolata</taxon>
        <taxon>Ciliophora</taxon>
        <taxon>Postciliodesmatophora</taxon>
        <taxon>Heterotrichea</taxon>
        <taxon>Heterotrichida</taxon>
        <taxon>Blepharismidae</taxon>
        <taxon>Blepharisma</taxon>
    </lineage>
</organism>
<name>A0AAU9K4R7_9CILI</name>
<evidence type="ECO:0000313" key="1">
    <source>
        <dbReference type="EMBL" id="CAG9332381.1"/>
    </source>
</evidence>
<comment type="caution">
    <text evidence="1">The sequence shown here is derived from an EMBL/GenBank/DDBJ whole genome shotgun (WGS) entry which is preliminary data.</text>
</comment>
<dbReference type="Proteomes" id="UP001162131">
    <property type="component" value="Unassembled WGS sequence"/>
</dbReference>
<keyword evidence="2" id="KW-1185">Reference proteome</keyword>
<gene>
    <name evidence="1" type="ORF">BSTOLATCC_MIC55831</name>
</gene>
<accession>A0AAU9K4R7</accession>